<gene>
    <name evidence="1" type="ORF">IAC42_03900</name>
</gene>
<name>A0A9D9E915_9SPIR</name>
<dbReference type="SUPFAM" id="SSF48230">
    <property type="entry name" value="Chondroitin AC/alginate lyase"/>
    <property type="match status" value="1"/>
</dbReference>
<dbReference type="Proteomes" id="UP000823633">
    <property type="component" value="Unassembled WGS sequence"/>
</dbReference>
<accession>A0A9D9E915</accession>
<organism evidence="1 2">
    <name type="scientific">Candidatus Aphodenecus pullistercoris</name>
    <dbReference type="NCBI Taxonomy" id="2840669"/>
    <lineage>
        <taxon>Bacteria</taxon>
        <taxon>Pseudomonadati</taxon>
        <taxon>Spirochaetota</taxon>
        <taxon>Spirochaetia</taxon>
        <taxon>Spirochaetales</taxon>
        <taxon>Candidatus Aphodenecus</taxon>
    </lineage>
</organism>
<dbReference type="Gene3D" id="2.70.98.70">
    <property type="match status" value="1"/>
</dbReference>
<sequence>MLNELLARVMKVDALDFRQYSIDNRKLWDGIPQDIAGQIVGEAEAADPVASAYIPLSLFRLFKKTGDRVSFEKVYFAKRRMLSNLVLAECLEDKGRFLDRIEEAVWALLSEPAWVIHAHNGYIRDTEQLDTPLTERPILDLFACETGEILALTRACLRGRLNPLIDRDIVHALKTRIVEPYITDSFWWMGSSGPLNNWSPWCTQNVLIAAMSLEDLSQKERFKVMRQAIATLDAFIDSYGPDGGCDEGASYYHAAALAMDGAFRILEAATGVDFSPLYAQPKIGAMAYFVEAVHVADDIYLNYADCSPKAGRLKAREYLFAKRTGKGDMMHHAAIDYIDYGWREEDNDYNLFYMLTGLSLYQEILKEYRRHVDFTKPRFLSFGKTQMGIWRTGGVTFALKGGCNAESHNHNDVGSIIAYLGDRPLLVDIGVETYTKTTFSPQRYTLKPMQSGYHNVVNFPPIEQKDGEQYRAEDAILTEDGASMDLTKAYAADGRLKSYRRRLAIDDKAPTFTITEEIEVDGLEPVLTLMSLEEPRPAGRNMIDYDSFTIRFDRDVDISTEPFPVTDERLRKAWPELLYRTLVRLPGTTVWTLETRKETEK</sequence>
<reference evidence="1" key="1">
    <citation type="submission" date="2020-10" db="EMBL/GenBank/DDBJ databases">
        <authorList>
            <person name="Gilroy R."/>
        </authorList>
    </citation>
    <scope>NUCLEOTIDE SEQUENCE</scope>
    <source>
        <strain evidence="1">11167</strain>
    </source>
</reference>
<evidence type="ECO:0000313" key="1">
    <source>
        <dbReference type="EMBL" id="MBO8442882.1"/>
    </source>
</evidence>
<reference evidence="1" key="2">
    <citation type="journal article" date="2021" name="PeerJ">
        <title>Extensive microbial diversity within the chicken gut microbiome revealed by metagenomics and culture.</title>
        <authorList>
            <person name="Gilroy R."/>
            <person name="Ravi A."/>
            <person name="Getino M."/>
            <person name="Pursley I."/>
            <person name="Horton D.L."/>
            <person name="Alikhan N.F."/>
            <person name="Baker D."/>
            <person name="Gharbi K."/>
            <person name="Hall N."/>
            <person name="Watson M."/>
            <person name="Adriaenssens E.M."/>
            <person name="Foster-Nyarko E."/>
            <person name="Jarju S."/>
            <person name="Secka A."/>
            <person name="Antonio M."/>
            <person name="Oren A."/>
            <person name="Chaudhuri R.R."/>
            <person name="La Ragione R."/>
            <person name="Hildebrand F."/>
            <person name="Pallen M.J."/>
        </authorList>
    </citation>
    <scope>NUCLEOTIDE SEQUENCE</scope>
    <source>
        <strain evidence="1">11167</strain>
    </source>
</reference>
<dbReference type="EMBL" id="JADIMU010000025">
    <property type="protein sequence ID" value="MBO8442882.1"/>
    <property type="molecule type" value="Genomic_DNA"/>
</dbReference>
<comment type="caution">
    <text evidence="1">The sequence shown here is derived from an EMBL/GenBank/DDBJ whole genome shotgun (WGS) entry which is preliminary data.</text>
</comment>
<protein>
    <submittedName>
        <fullName evidence="1">Heparinase II/III family protein</fullName>
    </submittedName>
</protein>
<proteinExistence type="predicted"/>
<dbReference type="Gene3D" id="1.50.10.100">
    <property type="entry name" value="Chondroitin AC/alginate lyase"/>
    <property type="match status" value="1"/>
</dbReference>
<evidence type="ECO:0000313" key="2">
    <source>
        <dbReference type="Proteomes" id="UP000823633"/>
    </source>
</evidence>
<dbReference type="AlphaFoldDB" id="A0A9D9E915"/>
<dbReference type="InterPro" id="IPR008929">
    <property type="entry name" value="Chondroitin_lyas"/>
</dbReference>